<sequence>MRGGAAMRARASGKARQPPQHRGWFLSLLDWEKERHKLRRKTEQPDTEIVGFADSPPPFGFQLDQHRSLRTPMKLTQPIAHIFGAAGTGRMGKRRQRER</sequence>
<accession>A0A921S1E7</accession>
<feature type="region of interest" description="Disordered" evidence="1">
    <location>
        <begin position="1"/>
        <end position="22"/>
    </location>
</feature>
<feature type="region of interest" description="Disordered" evidence="1">
    <location>
        <begin position="39"/>
        <end position="64"/>
    </location>
</feature>
<comment type="caution">
    <text evidence="2">The sequence shown here is derived from an EMBL/GenBank/DDBJ whole genome shotgun (WGS) entry which is preliminary data.</text>
</comment>
<name>A0A921S1E7_SORBI</name>
<reference evidence="2" key="2">
    <citation type="submission" date="2020-10" db="EMBL/GenBank/DDBJ databases">
        <authorList>
            <person name="Cooper E.A."/>
            <person name="Brenton Z.W."/>
            <person name="Flinn B.S."/>
            <person name="Jenkins J."/>
            <person name="Shu S."/>
            <person name="Flowers D."/>
            <person name="Luo F."/>
            <person name="Wang Y."/>
            <person name="Xia P."/>
            <person name="Barry K."/>
            <person name="Daum C."/>
            <person name="Lipzen A."/>
            <person name="Yoshinaga Y."/>
            <person name="Schmutz J."/>
            <person name="Saski C."/>
            <person name="Vermerris W."/>
            <person name="Kresovich S."/>
        </authorList>
    </citation>
    <scope>NUCLEOTIDE SEQUENCE</scope>
</reference>
<dbReference type="Proteomes" id="UP000807115">
    <property type="component" value="Chromosome 1"/>
</dbReference>
<proteinExistence type="predicted"/>
<evidence type="ECO:0000313" key="2">
    <source>
        <dbReference type="EMBL" id="KAG0550172.1"/>
    </source>
</evidence>
<dbReference type="AlphaFoldDB" id="A0A921S1E7"/>
<evidence type="ECO:0000313" key="3">
    <source>
        <dbReference type="Proteomes" id="UP000807115"/>
    </source>
</evidence>
<gene>
    <name evidence="2" type="ORF">BDA96_01G316300</name>
</gene>
<evidence type="ECO:0000256" key="1">
    <source>
        <dbReference type="SAM" id="MobiDB-lite"/>
    </source>
</evidence>
<reference evidence="2" key="1">
    <citation type="journal article" date="2019" name="BMC Genomics">
        <title>A new reference genome for Sorghum bicolor reveals high levels of sequence similarity between sweet and grain genotypes: implications for the genetics of sugar metabolism.</title>
        <authorList>
            <person name="Cooper E.A."/>
            <person name="Brenton Z.W."/>
            <person name="Flinn B.S."/>
            <person name="Jenkins J."/>
            <person name="Shu S."/>
            <person name="Flowers D."/>
            <person name="Luo F."/>
            <person name="Wang Y."/>
            <person name="Xia P."/>
            <person name="Barry K."/>
            <person name="Daum C."/>
            <person name="Lipzen A."/>
            <person name="Yoshinaga Y."/>
            <person name="Schmutz J."/>
            <person name="Saski C."/>
            <person name="Vermerris W."/>
            <person name="Kresovich S."/>
        </authorList>
    </citation>
    <scope>NUCLEOTIDE SEQUENCE</scope>
</reference>
<protein>
    <submittedName>
        <fullName evidence="2">Uncharacterized protein</fullName>
    </submittedName>
</protein>
<feature type="compositionally biased region" description="Low complexity" evidence="1">
    <location>
        <begin position="1"/>
        <end position="16"/>
    </location>
</feature>
<organism evidence="2 3">
    <name type="scientific">Sorghum bicolor</name>
    <name type="common">Sorghum</name>
    <name type="synonym">Sorghum vulgare</name>
    <dbReference type="NCBI Taxonomy" id="4558"/>
    <lineage>
        <taxon>Eukaryota</taxon>
        <taxon>Viridiplantae</taxon>
        <taxon>Streptophyta</taxon>
        <taxon>Embryophyta</taxon>
        <taxon>Tracheophyta</taxon>
        <taxon>Spermatophyta</taxon>
        <taxon>Magnoliopsida</taxon>
        <taxon>Liliopsida</taxon>
        <taxon>Poales</taxon>
        <taxon>Poaceae</taxon>
        <taxon>PACMAD clade</taxon>
        <taxon>Panicoideae</taxon>
        <taxon>Andropogonodae</taxon>
        <taxon>Andropogoneae</taxon>
        <taxon>Sorghinae</taxon>
        <taxon>Sorghum</taxon>
    </lineage>
</organism>
<dbReference type="EMBL" id="CM027680">
    <property type="protein sequence ID" value="KAG0550172.1"/>
    <property type="molecule type" value="Genomic_DNA"/>
</dbReference>